<dbReference type="Proteomes" id="UP000007148">
    <property type="component" value="Unassembled WGS sequence"/>
</dbReference>
<dbReference type="AlphaFoldDB" id="G4TAI8"/>
<dbReference type="EMBL" id="CAFZ01000030">
    <property type="protein sequence ID" value="CCA68313.1"/>
    <property type="molecule type" value="Genomic_DNA"/>
</dbReference>
<reference evidence="2 3" key="1">
    <citation type="journal article" date="2011" name="PLoS Pathog.">
        <title>Endophytic Life Strategies Decoded by Genome and Transcriptome Analyses of the Mutualistic Root Symbiont Piriformospora indica.</title>
        <authorList>
            <person name="Zuccaro A."/>
            <person name="Lahrmann U."/>
            <person name="Guldener U."/>
            <person name="Langen G."/>
            <person name="Pfiffi S."/>
            <person name="Biedenkopf D."/>
            <person name="Wong P."/>
            <person name="Samans B."/>
            <person name="Grimm C."/>
            <person name="Basiewicz M."/>
            <person name="Murat C."/>
            <person name="Martin F."/>
            <person name="Kogel K.H."/>
        </authorList>
    </citation>
    <scope>NUCLEOTIDE SEQUENCE [LARGE SCALE GENOMIC DNA]</scope>
    <source>
        <strain evidence="2 3">DSM 11827</strain>
    </source>
</reference>
<sequence length="202" mass="22034">MTSQAKDFLDPYTAAAENDEITPQKKIDGLYEIIKATHMCMLVTRAPDGHLHSRCMTASSTEGLQFLFLANNVSYKFEEISADSHVNLSFVDTKTTNWASVAGTASVSRDPELIKKLWSPYVAGYFSDLGDGVHKGDANDPRVSIIKVVPTEIRYWVATSGAVGRAMEHAKGAITGKLTAPGEIRTITPEELQLVFGLNKQA</sequence>
<evidence type="ECO:0000313" key="3">
    <source>
        <dbReference type="Proteomes" id="UP000007148"/>
    </source>
</evidence>
<dbReference type="eggNOG" id="ENOG502RZBA">
    <property type="taxonomic scope" value="Eukaryota"/>
</dbReference>
<organism evidence="2 3">
    <name type="scientific">Serendipita indica (strain DSM 11827)</name>
    <name type="common">Root endophyte fungus</name>
    <name type="synonym">Piriformospora indica</name>
    <dbReference type="NCBI Taxonomy" id="1109443"/>
    <lineage>
        <taxon>Eukaryota</taxon>
        <taxon>Fungi</taxon>
        <taxon>Dikarya</taxon>
        <taxon>Basidiomycota</taxon>
        <taxon>Agaricomycotina</taxon>
        <taxon>Agaricomycetes</taxon>
        <taxon>Sebacinales</taxon>
        <taxon>Serendipitaceae</taxon>
        <taxon>Serendipita</taxon>
    </lineage>
</organism>
<comment type="caution">
    <text evidence="2">The sequence shown here is derived from an EMBL/GenBank/DDBJ whole genome shotgun (WGS) entry which is preliminary data.</text>
</comment>
<gene>
    <name evidence="2" type="ORF">PIIN_02177</name>
</gene>
<evidence type="ECO:0000313" key="2">
    <source>
        <dbReference type="EMBL" id="CCA68313.1"/>
    </source>
</evidence>
<dbReference type="InterPro" id="IPR052917">
    <property type="entry name" value="Stress-Dev_Protein"/>
</dbReference>
<proteinExistence type="predicted"/>
<evidence type="ECO:0000259" key="1">
    <source>
        <dbReference type="Pfam" id="PF16242"/>
    </source>
</evidence>
<keyword evidence="3" id="KW-1185">Reference proteome</keyword>
<dbReference type="OMA" id="AKAWWDS"/>
<dbReference type="InParanoid" id="G4TAI8"/>
<accession>G4TAI8</accession>
<dbReference type="InterPro" id="IPR038725">
    <property type="entry name" value="YdaG_split_barrel_FMN-bd"/>
</dbReference>
<dbReference type="HOGENOM" id="CLU_091428_0_1_1"/>
<dbReference type="SUPFAM" id="SSF50475">
    <property type="entry name" value="FMN-binding split barrel"/>
    <property type="match status" value="1"/>
</dbReference>
<feature type="domain" description="General stress protein FMN-binding split barrel" evidence="1">
    <location>
        <begin position="27"/>
        <end position="177"/>
    </location>
</feature>
<dbReference type="Pfam" id="PF16242">
    <property type="entry name" value="Pyrid_ox_like"/>
    <property type="match status" value="1"/>
</dbReference>
<protein>
    <submittedName>
        <fullName evidence="2">Related to blue-light-inducible Bli-3 protein</fullName>
    </submittedName>
</protein>
<name>G4TAI8_SERID</name>
<dbReference type="PANTHER" id="PTHR34818:SF1">
    <property type="entry name" value="PROTEIN BLI-3"/>
    <property type="match status" value="1"/>
</dbReference>
<dbReference type="InterPro" id="IPR012349">
    <property type="entry name" value="Split_barrel_FMN-bd"/>
</dbReference>
<dbReference type="OrthoDB" id="434253at2759"/>
<dbReference type="STRING" id="1109443.G4TAI8"/>
<dbReference type="Gene3D" id="2.30.110.10">
    <property type="entry name" value="Electron Transport, Fmn-binding Protein, Chain A"/>
    <property type="match status" value="1"/>
</dbReference>
<dbReference type="PANTHER" id="PTHR34818">
    <property type="entry name" value="PROTEIN BLI-3"/>
    <property type="match status" value="1"/>
</dbReference>